<comment type="caution">
    <text evidence="1">The sequence shown here is derived from an EMBL/GenBank/DDBJ whole genome shotgun (WGS) entry which is preliminary data.</text>
</comment>
<dbReference type="RefSeq" id="WP_203722225.1">
    <property type="nucleotide sequence ID" value="NZ_BOMC01000037.1"/>
</dbReference>
<accession>A0A7W7CTR0</accession>
<protein>
    <recommendedName>
        <fullName evidence="3">Methyltransferase</fullName>
    </recommendedName>
</protein>
<dbReference type="InterPro" id="IPR029063">
    <property type="entry name" value="SAM-dependent_MTases_sf"/>
</dbReference>
<dbReference type="EMBL" id="JACHMF010000001">
    <property type="protein sequence ID" value="MBB4694529.1"/>
    <property type="molecule type" value="Genomic_DNA"/>
</dbReference>
<reference evidence="1 2" key="1">
    <citation type="submission" date="2020-08" db="EMBL/GenBank/DDBJ databases">
        <title>Sequencing the genomes of 1000 actinobacteria strains.</title>
        <authorList>
            <person name="Klenk H.-P."/>
        </authorList>
    </citation>
    <scope>NUCLEOTIDE SEQUENCE [LARGE SCALE GENOMIC DNA]</scope>
    <source>
        <strain evidence="1 2">DSM 45518</strain>
    </source>
</reference>
<organism evidence="1 2">
    <name type="scientific">Paractinoplanes abujensis</name>
    <dbReference type="NCBI Taxonomy" id="882441"/>
    <lineage>
        <taxon>Bacteria</taxon>
        <taxon>Bacillati</taxon>
        <taxon>Actinomycetota</taxon>
        <taxon>Actinomycetes</taxon>
        <taxon>Micromonosporales</taxon>
        <taxon>Micromonosporaceae</taxon>
        <taxon>Paractinoplanes</taxon>
    </lineage>
</organism>
<gene>
    <name evidence="1" type="ORF">BKA14_004677</name>
</gene>
<dbReference type="AlphaFoldDB" id="A0A7W7CTR0"/>
<evidence type="ECO:0000313" key="1">
    <source>
        <dbReference type="EMBL" id="MBB4694529.1"/>
    </source>
</evidence>
<dbReference type="Gene3D" id="3.40.50.150">
    <property type="entry name" value="Vaccinia Virus protein VP39"/>
    <property type="match status" value="1"/>
</dbReference>
<sequence length="193" mass="20937">MTRDWVRWHDEYDIPGSSLARRLAVVQDCLRPLLDRPRRVISMCAGDGRDILPLLPAGSRAVLVEWDPLLAGRARQSAPEGVTVVTGDAGMTDPYAAVAPADVLLACGVFGNIPYADTRRTIEALPTLLAPGGTVVWTRAGSGAAEVRDVFAGNGFDELAFHEPPDARFRVGLHRLRRPPEPFVPGLQLFTFA</sequence>
<dbReference type="Proteomes" id="UP000542742">
    <property type="component" value="Unassembled WGS sequence"/>
</dbReference>
<keyword evidence="2" id="KW-1185">Reference proteome</keyword>
<evidence type="ECO:0000313" key="2">
    <source>
        <dbReference type="Proteomes" id="UP000542742"/>
    </source>
</evidence>
<evidence type="ECO:0008006" key="3">
    <source>
        <dbReference type="Google" id="ProtNLM"/>
    </source>
</evidence>
<name>A0A7W7CTR0_9ACTN</name>
<proteinExistence type="predicted"/>
<dbReference type="SUPFAM" id="SSF53335">
    <property type="entry name" value="S-adenosyl-L-methionine-dependent methyltransferases"/>
    <property type="match status" value="1"/>
</dbReference>